<feature type="compositionally biased region" description="Basic and acidic residues" evidence="1">
    <location>
        <begin position="525"/>
        <end position="569"/>
    </location>
</feature>
<protein>
    <submittedName>
        <fullName evidence="2">Uncharacterized protein</fullName>
    </submittedName>
</protein>
<evidence type="ECO:0000313" key="2">
    <source>
        <dbReference type="EMBL" id="KAF2103499.1"/>
    </source>
</evidence>
<dbReference type="Proteomes" id="UP000799772">
    <property type="component" value="Unassembled WGS sequence"/>
</dbReference>
<feature type="region of interest" description="Disordered" evidence="1">
    <location>
        <begin position="505"/>
        <end position="569"/>
    </location>
</feature>
<feature type="region of interest" description="Disordered" evidence="1">
    <location>
        <begin position="1"/>
        <end position="47"/>
    </location>
</feature>
<feature type="compositionally biased region" description="Polar residues" evidence="1">
    <location>
        <begin position="33"/>
        <end position="47"/>
    </location>
</feature>
<name>A0A9P4ILU1_9PEZI</name>
<feature type="compositionally biased region" description="Polar residues" evidence="1">
    <location>
        <begin position="9"/>
        <end position="20"/>
    </location>
</feature>
<dbReference type="OrthoDB" id="4156714at2759"/>
<accession>A0A9P4ILU1</accession>
<evidence type="ECO:0000256" key="1">
    <source>
        <dbReference type="SAM" id="MobiDB-lite"/>
    </source>
</evidence>
<comment type="caution">
    <text evidence="2">The sequence shown here is derived from an EMBL/GenBank/DDBJ whole genome shotgun (WGS) entry which is preliminary data.</text>
</comment>
<dbReference type="EMBL" id="ML978122">
    <property type="protein sequence ID" value="KAF2103499.1"/>
    <property type="molecule type" value="Genomic_DNA"/>
</dbReference>
<evidence type="ECO:0000313" key="3">
    <source>
        <dbReference type="Proteomes" id="UP000799772"/>
    </source>
</evidence>
<proteinExistence type="predicted"/>
<sequence>MQHQKRLRSSTPSQRDMTTQELKRPRTDFGQRTPENQLTPQVATGSPAQESFLAASYRTVVNMIPARPNVSVNRKRWGELKRQTRLLDEELRRQDSELQGTARECQRLQGVVELRNRELQAQKDLLQRSQQKLDNADHFMSRQNQEIDRLKKLAKEEEASSKKLRQEVSEMHAKQNQREQNLRKLQESAASRLESAAWTQDDDEVIRRKFSMLDKTVQTWGKRYSECSLDFLKCASPAEIAGFKSTWSTFAQLEGVDDNVMHPNLSTRAPAMLLTGWLNYYIYNKIFEHPWFFVDYRNRHSNDANSSPQNKNDHNPPLAEFLTDIFHELFDCDEKKAVSWRAEFLRLLKPSVSNEEAQQRSTSQRRSQLWTSTAAEAACTALADKFLGDAYLLLQAAGGAEAKKDLLDIFCTASELAYKIFTRKSYIKIYDFNIFASHRFNPKSELMAHHALHNAQLHDDENCLNGKPIVLVSSPAVVVYGKSDGTNYDDRRVWKKAIVFMGRNAPQKPKSGQMQQVQRLGETPVKIKQEPRTESRLTKVKEEQKDVTMWEEERRDDLHIVRESRRGSS</sequence>
<keyword evidence="3" id="KW-1185">Reference proteome</keyword>
<organism evidence="2 3">
    <name type="scientific">Rhizodiscina lignyota</name>
    <dbReference type="NCBI Taxonomy" id="1504668"/>
    <lineage>
        <taxon>Eukaryota</taxon>
        <taxon>Fungi</taxon>
        <taxon>Dikarya</taxon>
        <taxon>Ascomycota</taxon>
        <taxon>Pezizomycotina</taxon>
        <taxon>Dothideomycetes</taxon>
        <taxon>Pleosporomycetidae</taxon>
        <taxon>Aulographales</taxon>
        <taxon>Rhizodiscinaceae</taxon>
        <taxon>Rhizodiscina</taxon>
    </lineage>
</organism>
<feature type="region of interest" description="Disordered" evidence="1">
    <location>
        <begin position="158"/>
        <end position="186"/>
    </location>
</feature>
<dbReference type="AlphaFoldDB" id="A0A9P4ILU1"/>
<gene>
    <name evidence="2" type="ORF">NA57DRAFT_53017</name>
</gene>
<reference evidence="2" key="1">
    <citation type="journal article" date="2020" name="Stud. Mycol.">
        <title>101 Dothideomycetes genomes: a test case for predicting lifestyles and emergence of pathogens.</title>
        <authorList>
            <person name="Haridas S."/>
            <person name="Albert R."/>
            <person name="Binder M."/>
            <person name="Bloem J."/>
            <person name="Labutti K."/>
            <person name="Salamov A."/>
            <person name="Andreopoulos B."/>
            <person name="Baker S."/>
            <person name="Barry K."/>
            <person name="Bills G."/>
            <person name="Bluhm B."/>
            <person name="Cannon C."/>
            <person name="Castanera R."/>
            <person name="Culley D."/>
            <person name="Daum C."/>
            <person name="Ezra D."/>
            <person name="Gonzalez J."/>
            <person name="Henrissat B."/>
            <person name="Kuo A."/>
            <person name="Liang C."/>
            <person name="Lipzen A."/>
            <person name="Lutzoni F."/>
            <person name="Magnuson J."/>
            <person name="Mondo S."/>
            <person name="Nolan M."/>
            <person name="Ohm R."/>
            <person name="Pangilinan J."/>
            <person name="Park H.-J."/>
            <person name="Ramirez L."/>
            <person name="Alfaro M."/>
            <person name="Sun H."/>
            <person name="Tritt A."/>
            <person name="Yoshinaga Y."/>
            <person name="Zwiers L.-H."/>
            <person name="Turgeon B."/>
            <person name="Goodwin S."/>
            <person name="Spatafora J."/>
            <person name="Crous P."/>
            <person name="Grigoriev I."/>
        </authorList>
    </citation>
    <scope>NUCLEOTIDE SEQUENCE</scope>
    <source>
        <strain evidence="2">CBS 133067</strain>
    </source>
</reference>